<evidence type="ECO:0000256" key="3">
    <source>
        <dbReference type="ARBA" id="ARBA00022692"/>
    </source>
</evidence>
<evidence type="ECO:0000256" key="6">
    <source>
        <dbReference type="SAM" id="Phobius"/>
    </source>
</evidence>
<keyword evidence="2" id="KW-1003">Cell membrane</keyword>
<keyword evidence="9" id="KW-1185">Reference proteome</keyword>
<evidence type="ECO:0000256" key="1">
    <source>
        <dbReference type="ARBA" id="ARBA00004651"/>
    </source>
</evidence>
<dbReference type="eggNOG" id="COG2409">
    <property type="taxonomic scope" value="Bacteria"/>
</dbReference>
<dbReference type="SUPFAM" id="SSF82866">
    <property type="entry name" value="Multidrug efflux transporter AcrB transmembrane domain"/>
    <property type="match status" value="2"/>
</dbReference>
<dbReference type="InterPro" id="IPR050545">
    <property type="entry name" value="Mycobact_MmpL"/>
</dbReference>
<feature type="transmembrane region" description="Helical" evidence="6">
    <location>
        <begin position="587"/>
        <end position="606"/>
    </location>
</feature>
<feature type="transmembrane region" description="Helical" evidence="6">
    <location>
        <begin position="522"/>
        <end position="542"/>
    </location>
</feature>
<dbReference type="RefSeq" id="WP_075021897.1">
    <property type="nucleotide sequence ID" value="NZ_FOVH01000007.1"/>
</dbReference>
<evidence type="ECO:0000313" key="8">
    <source>
        <dbReference type="EMBL" id="SFO54331.1"/>
    </source>
</evidence>
<feature type="transmembrane region" description="Helical" evidence="6">
    <location>
        <begin position="367"/>
        <end position="385"/>
    </location>
</feature>
<feature type="transmembrane region" description="Helical" evidence="6">
    <location>
        <begin position="232"/>
        <end position="251"/>
    </location>
</feature>
<dbReference type="Gene3D" id="1.20.1640.10">
    <property type="entry name" value="Multidrug efflux transporter AcrB transmembrane domain"/>
    <property type="match status" value="2"/>
</dbReference>
<feature type="transmembrane region" description="Helical" evidence="6">
    <location>
        <begin position="554"/>
        <end position="575"/>
    </location>
</feature>
<dbReference type="PROSITE" id="PS50156">
    <property type="entry name" value="SSD"/>
    <property type="match status" value="1"/>
</dbReference>
<name>A0A1I5I2S1_9ACTN</name>
<sequence length="734" mass="75395">MATLLYKLGDFSARRWPTMLVGWLLLLGVVAGLGVSFGGTLQDSDSIPGSPAEAALTKMERHWPEPAGTPGQIVFQAPSGRTLAESGLRKSLETTLEATGHVDGVVGVGNPLEDGEVSKDGRTAVADVLFDAKLEGDAANTTLLAVKDAGGEARAAGLTTVYGGDAYATEPSLLGPTELVGLGVALAVLVITFGSLLAAGLPLITAIVGVVTTMLGIGGLASVFTISDNAPTLAVMLGLAVGIDYTLLIVSRHRAQLANGIPVRESVARATATAGSAVVFAGATVIIALAGLSVAGVPMLTSMGLASAGAVAVAVLVALTLVPALLRVSGRRLIPKPGSRAARRAVRDGGKSTLGVRWTRGVLRRPLLTMILGTAALVVMAIPAAELKLALTDEGSSPTTASSRQAYDMVSDAFGPGANGPLVVLVEDDDPATVQSTATAVAKKLKGIDGIADVSGIDTAEGKKAARIQIIPTTGPRTQATSDLVSELRDQMRSIAGSQGGYVAVTGLTAVSIDVSAKLSSALLPFAVVVIGLSLLLLMVAFRSIAVPIKATVGFLMSVGASFGAVVAVFQWGWLADPLGVPSLGPVASFVPIIIMAVLFGLAMDYEVFLVSAMRDDYARRRDARDAIIVGAGNASRVVTSAAIIMVSVFVGFFFSHDIDIMPIAFALGFGVLIDAFLVRMTLVPAALALLGARAWWLPRRLDRILPHVDVEGENVKAPAGPVQEVHGREPATR</sequence>
<evidence type="ECO:0000256" key="2">
    <source>
        <dbReference type="ARBA" id="ARBA00022475"/>
    </source>
</evidence>
<feature type="transmembrane region" description="Helical" evidence="6">
    <location>
        <begin position="206"/>
        <end position="226"/>
    </location>
</feature>
<gene>
    <name evidence="8" type="ORF">SAMN04489713_10763</name>
</gene>
<dbReference type="PANTHER" id="PTHR33406">
    <property type="entry name" value="MEMBRANE PROTEIN MJ1562-RELATED"/>
    <property type="match status" value="1"/>
</dbReference>
<keyword evidence="3 6" id="KW-0812">Transmembrane</keyword>
<accession>A0A1I5I2S1</accession>
<proteinExistence type="predicted"/>
<organism evidence="8 9">
    <name type="scientific">Actinomadura madurae</name>
    <dbReference type="NCBI Taxonomy" id="1993"/>
    <lineage>
        <taxon>Bacteria</taxon>
        <taxon>Bacillati</taxon>
        <taxon>Actinomycetota</taxon>
        <taxon>Actinomycetes</taxon>
        <taxon>Streptosporangiales</taxon>
        <taxon>Thermomonosporaceae</taxon>
        <taxon>Actinomadura</taxon>
    </lineage>
</organism>
<comment type="subcellular location">
    <subcellularLocation>
        <location evidence="1">Cell membrane</location>
        <topology evidence="1">Multi-pass membrane protein</topology>
    </subcellularLocation>
</comment>
<feature type="transmembrane region" description="Helical" evidence="6">
    <location>
        <begin position="627"/>
        <end position="655"/>
    </location>
</feature>
<dbReference type="PANTHER" id="PTHR33406:SF13">
    <property type="entry name" value="MEMBRANE PROTEIN YDFJ"/>
    <property type="match status" value="1"/>
</dbReference>
<evidence type="ECO:0000256" key="4">
    <source>
        <dbReference type="ARBA" id="ARBA00022989"/>
    </source>
</evidence>
<protein>
    <submittedName>
        <fullName evidence="8">Putative drug exporter of the RND superfamily</fullName>
    </submittedName>
</protein>
<feature type="transmembrane region" description="Helical" evidence="6">
    <location>
        <begin position="661"/>
        <end position="691"/>
    </location>
</feature>
<dbReference type="Pfam" id="PF03176">
    <property type="entry name" value="MMPL"/>
    <property type="match status" value="2"/>
</dbReference>
<keyword evidence="5 6" id="KW-0472">Membrane</keyword>
<dbReference type="InterPro" id="IPR004869">
    <property type="entry name" value="MMPL_dom"/>
</dbReference>
<feature type="transmembrane region" description="Helical" evidence="6">
    <location>
        <begin position="179"/>
        <end position="199"/>
    </location>
</feature>
<dbReference type="InParanoid" id="A0A1I5I2S1"/>
<dbReference type="GO" id="GO:0005886">
    <property type="term" value="C:plasma membrane"/>
    <property type="evidence" value="ECO:0007669"/>
    <property type="project" value="UniProtKB-SubCell"/>
</dbReference>
<dbReference type="OrthoDB" id="7051771at2"/>
<dbReference type="AlphaFoldDB" id="A0A1I5I2S1"/>
<feature type="transmembrane region" description="Helical" evidence="6">
    <location>
        <begin position="272"/>
        <end position="297"/>
    </location>
</feature>
<feature type="transmembrane region" description="Helical" evidence="6">
    <location>
        <begin position="20"/>
        <end position="41"/>
    </location>
</feature>
<reference evidence="8 9" key="1">
    <citation type="submission" date="2016-10" db="EMBL/GenBank/DDBJ databases">
        <authorList>
            <person name="de Groot N.N."/>
        </authorList>
    </citation>
    <scope>NUCLEOTIDE SEQUENCE [LARGE SCALE GENOMIC DNA]</scope>
    <source>
        <strain evidence="8 9">DSM 43067</strain>
    </source>
</reference>
<evidence type="ECO:0000259" key="7">
    <source>
        <dbReference type="PROSITE" id="PS50156"/>
    </source>
</evidence>
<dbReference type="Proteomes" id="UP000183413">
    <property type="component" value="Unassembled WGS sequence"/>
</dbReference>
<dbReference type="STRING" id="1993.SAMN04489713_10763"/>
<feature type="transmembrane region" description="Helical" evidence="6">
    <location>
        <begin position="303"/>
        <end position="326"/>
    </location>
</feature>
<evidence type="ECO:0000313" key="9">
    <source>
        <dbReference type="Proteomes" id="UP000183413"/>
    </source>
</evidence>
<evidence type="ECO:0000256" key="5">
    <source>
        <dbReference type="ARBA" id="ARBA00023136"/>
    </source>
</evidence>
<keyword evidence="4 6" id="KW-1133">Transmembrane helix</keyword>
<dbReference type="InterPro" id="IPR000731">
    <property type="entry name" value="SSD"/>
</dbReference>
<dbReference type="EMBL" id="FOVH01000007">
    <property type="protein sequence ID" value="SFO54331.1"/>
    <property type="molecule type" value="Genomic_DNA"/>
</dbReference>
<feature type="domain" description="SSD" evidence="7">
    <location>
        <begin position="211"/>
        <end position="328"/>
    </location>
</feature>